<evidence type="ECO:0000256" key="1">
    <source>
        <dbReference type="SAM" id="MobiDB-lite"/>
    </source>
</evidence>
<dbReference type="EMBL" id="JAZGQO010000001">
    <property type="protein sequence ID" value="KAK6195321.1"/>
    <property type="molecule type" value="Genomic_DNA"/>
</dbReference>
<organism evidence="2 3">
    <name type="scientific">Patella caerulea</name>
    <name type="common">Rayed Mediterranean limpet</name>
    <dbReference type="NCBI Taxonomy" id="87958"/>
    <lineage>
        <taxon>Eukaryota</taxon>
        <taxon>Metazoa</taxon>
        <taxon>Spiralia</taxon>
        <taxon>Lophotrochozoa</taxon>
        <taxon>Mollusca</taxon>
        <taxon>Gastropoda</taxon>
        <taxon>Patellogastropoda</taxon>
        <taxon>Patelloidea</taxon>
        <taxon>Patellidae</taxon>
        <taxon>Patella</taxon>
    </lineage>
</organism>
<dbReference type="AlphaFoldDB" id="A0AAN8KFK4"/>
<sequence length="123" mass="15127">MGNKDKYKNRATTDPFDEDYNTFKWRMTVARPTTSSARRSKLWSRERQNYEEEHRRIMEDFKNRPYLRYEYPELKKHYPGTWRVANSIEVDEIVKRLTRKPKWIYTTPPPNNTRQRLLDRAQA</sequence>
<gene>
    <name evidence="2" type="ORF">SNE40_000778</name>
</gene>
<reference evidence="2 3" key="1">
    <citation type="submission" date="2024-01" db="EMBL/GenBank/DDBJ databases">
        <title>The genome of the rayed Mediterranean limpet Patella caerulea (Linnaeus, 1758).</title>
        <authorList>
            <person name="Anh-Thu Weber A."/>
            <person name="Halstead-Nussloch G."/>
        </authorList>
    </citation>
    <scope>NUCLEOTIDE SEQUENCE [LARGE SCALE GENOMIC DNA]</scope>
    <source>
        <strain evidence="2">AATW-2023a</strain>
        <tissue evidence="2">Whole specimen</tissue>
    </source>
</reference>
<protein>
    <submittedName>
        <fullName evidence="2">Uncharacterized protein</fullName>
    </submittedName>
</protein>
<name>A0AAN8KFK4_PATCE</name>
<evidence type="ECO:0000313" key="2">
    <source>
        <dbReference type="EMBL" id="KAK6195321.1"/>
    </source>
</evidence>
<proteinExistence type="predicted"/>
<dbReference type="Proteomes" id="UP001347796">
    <property type="component" value="Unassembled WGS sequence"/>
</dbReference>
<evidence type="ECO:0000313" key="3">
    <source>
        <dbReference type="Proteomes" id="UP001347796"/>
    </source>
</evidence>
<feature type="region of interest" description="Disordered" evidence="1">
    <location>
        <begin position="104"/>
        <end position="123"/>
    </location>
</feature>
<comment type="caution">
    <text evidence="2">The sequence shown here is derived from an EMBL/GenBank/DDBJ whole genome shotgun (WGS) entry which is preliminary data.</text>
</comment>
<accession>A0AAN8KFK4</accession>
<keyword evidence="3" id="KW-1185">Reference proteome</keyword>